<dbReference type="GO" id="GO:0008270">
    <property type="term" value="F:zinc ion binding"/>
    <property type="evidence" value="ECO:0007669"/>
    <property type="project" value="UniProtKB-KW"/>
</dbReference>
<reference evidence="4" key="1">
    <citation type="submission" date="2020-06" db="EMBL/GenBank/DDBJ databases">
        <authorList>
            <person name="Li T."/>
            <person name="Hu X."/>
            <person name="Zhang T."/>
            <person name="Song X."/>
            <person name="Zhang H."/>
            <person name="Dai N."/>
            <person name="Sheng W."/>
            <person name="Hou X."/>
            <person name="Wei L."/>
        </authorList>
    </citation>
    <scope>NUCLEOTIDE SEQUENCE</scope>
    <source>
        <strain evidence="4">G02</strain>
        <tissue evidence="4">Leaf</tissue>
    </source>
</reference>
<dbReference type="SMART" id="SM00343">
    <property type="entry name" value="ZnF_C2HC"/>
    <property type="match status" value="1"/>
</dbReference>
<dbReference type="Pfam" id="PF03732">
    <property type="entry name" value="Retrotrans_gag"/>
    <property type="match status" value="1"/>
</dbReference>
<keyword evidence="1" id="KW-0479">Metal-binding</keyword>
<dbReference type="EMBL" id="JACGWJ010000002">
    <property type="protein sequence ID" value="KAL0434866.1"/>
    <property type="molecule type" value="Genomic_DNA"/>
</dbReference>
<dbReference type="InterPro" id="IPR001878">
    <property type="entry name" value="Znf_CCHC"/>
</dbReference>
<keyword evidence="1" id="KW-0862">Zinc</keyword>
<accession>A0AAW2W278</accession>
<dbReference type="PANTHER" id="PTHR34482">
    <property type="entry name" value="DNA DAMAGE-INDUCIBLE PROTEIN 1-LIKE"/>
    <property type="match status" value="1"/>
</dbReference>
<dbReference type="Gene3D" id="4.10.60.10">
    <property type="entry name" value="Zinc finger, CCHC-type"/>
    <property type="match status" value="1"/>
</dbReference>
<name>A0AAW2W278_SESRA</name>
<evidence type="ECO:0000313" key="4">
    <source>
        <dbReference type="EMBL" id="KAL0434866.1"/>
    </source>
</evidence>
<comment type="caution">
    <text evidence="4">The sequence shown here is derived from an EMBL/GenBank/DDBJ whole genome shotgun (WGS) entry which is preliminary data.</text>
</comment>
<evidence type="ECO:0000256" key="1">
    <source>
        <dbReference type="PROSITE-ProRule" id="PRU00047"/>
    </source>
</evidence>
<feature type="region of interest" description="Disordered" evidence="2">
    <location>
        <begin position="31"/>
        <end position="56"/>
    </location>
</feature>
<organism evidence="4">
    <name type="scientific">Sesamum radiatum</name>
    <name type="common">Black benniseed</name>
    <dbReference type="NCBI Taxonomy" id="300843"/>
    <lineage>
        <taxon>Eukaryota</taxon>
        <taxon>Viridiplantae</taxon>
        <taxon>Streptophyta</taxon>
        <taxon>Embryophyta</taxon>
        <taxon>Tracheophyta</taxon>
        <taxon>Spermatophyta</taxon>
        <taxon>Magnoliopsida</taxon>
        <taxon>eudicotyledons</taxon>
        <taxon>Gunneridae</taxon>
        <taxon>Pentapetalae</taxon>
        <taxon>asterids</taxon>
        <taxon>lamiids</taxon>
        <taxon>Lamiales</taxon>
        <taxon>Pedaliaceae</taxon>
        <taxon>Sesamum</taxon>
    </lineage>
</organism>
<feature type="domain" description="CCHC-type" evidence="3">
    <location>
        <begin position="288"/>
        <end position="303"/>
    </location>
</feature>
<sequence>MSGLFCFKLWTVGRLISNVEVVDTCGRMDSQGARADPVVGREESGESAEGSVAPGSAGGVDIGREVVGIDAHIPPGGAPTREFDDKYRPKMYRDKKRIEFLNLVQRDDQTVAKYELHFAALAKYAPKAVVTQGDRCYRFEQGLRPEIKKGLAVRIMNFKSLVESAVRMEEAVIEEKKKGEEKIKLAYTVGGSSRSTKRGTGRSFSVGGGNFSRGSSTFRGNSGPRFSGPVGFNRGSIEGSSFTMPSTGSGRGAVQSYSRGPAFTPSCSTCGRRHLRQCWGPDATPRICYNGGGRGHISRDCPS</sequence>
<keyword evidence="1" id="KW-0863">Zinc-finger</keyword>
<dbReference type="GO" id="GO:0003676">
    <property type="term" value="F:nucleic acid binding"/>
    <property type="evidence" value="ECO:0007669"/>
    <property type="project" value="InterPro"/>
</dbReference>
<evidence type="ECO:0000256" key="2">
    <source>
        <dbReference type="SAM" id="MobiDB-lite"/>
    </source>
</evidence>
<dbReference type="InterPro" id="IPR005162">
    <property type="entry name" value="Retrotrans_gag_dom"/>
</dbReference>
<dbReference type="AlphaFoldDB" id="A0AAW2W278"/>
<evidence type="ECO:0000259" key="3">
    <source>
        <dbReference type="PROSITE" id="PS50158"/>
    </source>
</evidence>
<protein>
    <recommendedName>
        <fullName evidence="3">CCHC-type domain-containing protein</fullName>
    </recommendedName>
</protein>
<gene>
    <name evidence="4" type="ORF">Sradi_0194500</name>
</gene>
<dbReference type="PANTHER" id="PTHR34482:SF36">
    <property type="entry name" value="RETROTRANSPOSON GAG DOMAIN-CONTAINING PROTEIN"/>
    <property type="match status" value="1"/>
</dbReference>
<reference evidence="4" key="2">
    <citation type="journal article" date="2024" name="Plant">
        <title>Genomic evolution and insights into agronomic trait innovations of Sesamum species.</title>
        <authorList>
            <person name="Miao H."/>
            <person name="Wang L."/>
            <person name="Qu L."/>
            <person name="Liu H."/>
            <person name="Sun Y."/>
            <person name="Le M."/>
            <person name="Wang Q."/>
            <person name="Wei S."/>
            <person name="Zheng Y."/>
            <person name="Lin W."/>
            <person name="Duan Y."/>
            <person name="Cao H."/>
            <person name="Xiong S."/>
            <person name="Wang X."/>
            <person name="Wei L."/>
            <person name="Li C."/>
            <person name="Ma Q."/>
            <person name="Ju M."/>
            <person name="Zhao R."/>
            <person name="Li G."/>
            <person name="Mu C."/>
            <person name="Tian Q."/>
            <person name="Mei H."/>
            <person name="Zhang T."/>
            <person name="Gao T."/>
            <person name="Zhang H."/>
        </authorList>
    </citation>
    <scope>NUCLEOTIDE SEQUENCE</scope>
    <source>
        <strain evidence="4">G02</strain>
    </source>
</reference>
<proteinExistence type="predicted"/>
<dbReference type="PROSITE" id="PS50158">
    <property type="entry name" value="ZF_CCHC"/>
    <property type="match status" value="1"/>
</dbReference>